<accession>A0ABD2IZ92</accession>
<dbReference type="AlphaFoldDB" id="A0ABD2IZ92"/>
<gene>
    <name evidence="3" type="ORF">niasHS_010268</name>
</gene>
<name>A0ABD2IZ92_HETSC</name>
<dbReference type="InterPro" id="IPR052821">
    <property type="entry name" value="F-box_only_SRC"/>
</dbReference>
<evidence type="ECO:0000259" key="2">
    <source>
        <dbReference type="PROSITE" id="PS50181"/>
    </source>
</evidence>
<reference evidence="3 4" key="1">
    <citation type="submission" date="2024-10" db="EMBL/GenBank/DDBJ databases">
        <authorList>
            <person name="Kim D."/>
        </authorList>
    </citation>
    <scope>NUCLEOTIDE SEQUENCE [LARGE SCALE GENOMIC DNA]</scope>
    <source>
        <strain evidence="3">Taebaek</strain>
    </source>
</reference>
<evidence type="ECO:0000313" key="3">
    <source>
        <dbReference type="EMBL" id="KAL3085199.1"/>
    </source>
</evidence>
<dbReference type="PANTHER" id="PTHR46432:SF1">
    <property type="entry name" value="F-BOX ONLY PROTEIN 42"/>
    <property type="match status" value="1"/>
</dbReference>
<protein>
    <recommendedName>
        <fullName evidence="2">F-box domain-containing protein</fullName>
    </recommendedName>
</protein>
<dbReference type="SUPFAM" id="SSF81383">
    <property type="entry name" value="F-box domain"/>
    <property type="match status" value="1"/>
</dbReference>
<feature type="compositionally biased region" description="Low complexity" evidence="1">
    <location>
        <begin position="413"/>
        <end position="429"/>
    </location>
</feature>
<dbReference type="Gene3D" id="2.120.10.80">
    <property type="entry name" value="Kelch-type beta propeller"/>
    <property type="match status" value="2"/>
</dbReference>
<feature type="compositionally biased region" description="Low complexity" evidence="1">
    <location>
        <begin position="654"/>
        <end position="671"/>
    </location>
</feature>
<organism evidence="3 4">
    <name type="scientific">Heterodera schachtii</name>
    <name type="common">Sugarbeet cyst nematode worm</name>
    <name type="synonym">Tylenchus schachtii</name>
    <dbReference type="NCBI Taxonomy" id="97005"/>
    <lineage>
        <taxon>Eukaryota</taxon>
        <taxon>Metazoa</taxon>
        <taxon>Ecdysozoa</taxon>
        <taxon>Nematoda</taxon>
        <taxon>Chromadorea</taxon>
        <taxon>Rhabditida</taxon>
        <taxon>Tylenchina</taxon>
        <taxon>Tylenchomorpha</taxon>
        <taxon>Tylenchoidea</taxon>
        <taxon>Heteroderidae</taxon>
        <taxon>Heteroderinae</taxon>
        <taxon>Heterodera</taxon>
    </lineage>
</organism>
<dbReference type="SMART" id="SM00256">
    <property type="entry name" value="FBOX"/>
    <property type="match status" value="1"/>
</dbReference>
<feature type="compositionally biased region" description="Low complexity" evidence="1">
    <location>
        <begin position="437"/>
        <end position="450"/>
    </location>
</feature>
<dbReference type="InterPro" id="IPR015915">
    <property type="entry name" value="Kelch-typ_b-propeller"/>
</dbReference>
<dbReference type="PROSITE" id="PS50181">
    <property type="entry name" value="FBOX"/>
    <property type="match status" value="1"/>
</dbReference>
<dbReference type="Pfam" id="PF12937">
    <property type="entry name" value="F-box-like"/>
    <property type="match status" value="1"/>
</dbReference>
<feature type="compositionally biased region" description="Polar residues" evidence="1">
    <location>
        <begin position="688"/>
        <end position="699"/>
    </location>
</feature>
<evidence type="ECO:0000313" key="4">
    <source>
        <dbReference type="Proteomes" id="UP001620645"/>
    </source>
</evidence>
<dbReference type="Pfam" id="PF13415">
    <property type="entry name" value="Beta-prop_FBX42"/>
    <property type="match status" value="1"/>
</dbReference>
<dbReference type="InterPro" id="IPR036047">
    <property type="entry name" value="F-box-like_dom_sf"/>
</dbReference>
<feature type="domain" description="F-box" evidence="2">
    <location>
        <begin position="8"/>
        <end position="60"/>
    </location>
</feature>
<keyword evidence="4" id="KW-1185">Reference proteome</keyword>
<sequence>MDGIGFGVPSIQQLPDNVLELIFTYVSPYEDYNSIKLVSRRWYYLATGTLRRMTHFFNKCINFSWHFVEGDHLLSERCSHSACFHPRHCAVYIFGGCTNTYTAFNDLWLFDLSRREWERVMVARPPLPSPKALASMVRFGDNLLLFGGFSKSSMNPIHQTNTFYNELHLFNTASTCWEEIISENTAPHLAGHSASIVSNFMLVFGGSMGSSYNNNVYVLDLVRRIWNMPTIPGPCPPPRYGHSQVLLDNRHLVVIGGCGGPNLMYSDVWLLDFDLHGDTEWKWTQLNVENLDMTPPYTWCHKAEKVGTNAVIVSRPVKANVCAPRRPSNRHVRRRTSSQSTSASGGSGRLASPDSPLDRKAVAAAFCAGGSFEQQQQQLDHQKHHRGRKDERGKPILLTSRSLDDQQQCTTTSSSAVHMSSASSVSSSAGGKSLHNSPSSSTSTTNLCASTTTTSGTFSNSLSSSQQQKAGELHRACSIPAIIVGEIPKLIVTASVEPSMAQRQSQQSNHMANNSSRQHSAKPTFDSLLDKDEFHGDTIAMPISSAITSTTNCDAAVWEYYLSLVREEFHRLCIVEFSENLGDIDQRLERFLSERIGYLSKCEKATIVAEFMRSVTKGEKGIEYSNRKSRHSIDSGQLRNRKSGVAVQSAEGCSNTSTNSSSSSSRPPSSSQHRRSAAASIADENSSRHSPPFSSQPNCSATVAAAVGGHSSSSSSFSAAAAPFDNNDSGGDAAHNKRSLCVYILRLNNALTNHRVRWEQFDVEEEAPDDKLLYSFVACCGEIVLFGGMQSDESGMESLNVGLERRAMSSDTYILRPRYNEMFC</sequence>
<feature type="region of interest" description="Disordered" evidence="1">
    <location>
        <begin position="373"/>
        <end position="450"/>
    </location>
</feature>
<feature type="compositionally biased region" description="Polar residues" evidence="1">
    <location>
        <begin position="399"/>
        <end position="412"/>
    </location>
</feature>
<feature type="compositionally biased region" description="Polar residues" evidence="1">
    <location>
        <begin position="501"/>
        <end position="518"/>
    </location>
</feature>
<dbReference type="Gene3D" id="1.20.1280.50">
    <property type="match status" value="1"/>
</dbReference>
<dbReference type="PANTHER" id="PTHR46432">
    <property type="entry name" value="F-BOX ONLY PROTEIN 42"/>
    <property type="match status" value="1"/>
</dbReference>
<feature type="compositionally biased region" description="Basic residues" evidence="1">
    <location>
        <begin position="327"/>
        <end position="336"/>
    </location>
</feature>
<dbReference type="Proteomes" id="UP001620645">
    <property type="component" value="Unassembled WGS sequence"/>
</dbReference>
<dbReference type="InterPro" id="IPR001810">
    <property type="entry name" value="F-box_dom"/>
</dbReference>
<dbReference type="SUPFAM" id="SSF117281">
    <property type="entry name" value="Kelch motif"/>
    <property type="match status" value="1"/>
</dbReference>
<feature type="region of interest" description="Disordered" evidence="1">
    <location>
        <begin position="322"/>
        <end position="356"/>
    </location>
</feature>
<evidence type="ECO:0000256" key="1">
    <source>
        <dbReference type="SAM" id="MobiDB-lite"/>
    </source>
</evidence>
<proteinExistence type="predicted"/>
<feature type="region of interest" description="Disordered" evidence="1">
    <location>
        <begin position="498"/>
        <end position="522"/>
    </location>
</feature>
<comment type="caution">
    <text evidence="3">The sequence shown here is derived from an EMBL/GenBank/DDBJ whole genome shotgun (WGS) entry which is preliminary data.</text>
</comment>
<dbReference type="EMBL" id="JBICCN010000232">
    <property type="protein sequence ID" value="KAL3085199.1"/>
    <property type="molecule type" value="Genomic_DNA"/>
</dbReference>
<feature type="region of interest" description="Disordered" evidence="1">
    <location>
        <begin position="626"/>
        <end position="699"/>
    </location>
</feature>